<sequence length="356" mass="39178">MFKKKLRGQTTIELLVLLSISMVALTIIFAIYIDQVNSSYDNQDFFLAKSSVQKIVSAVNTVYYAGPGSEIKVEFEFPRDTNFSATRFIGSDLIVQLKNGHTYIGGADVNVVGNFKPISGKNMIYLFYDGNSVKIHYNDFEVNKQNISVSAIKGDSVSTNFTIRNNSSGKIKFYLDKNFSHNSVELNVNSANDFNLPPGEVKKITVDFNQLLFAQGNYSGYILVIGEINDINFSRKINVSLEVLTKSDGLVIYPKDLSFESNPGQSSTKSFSICNSTQEKISINSWGADGPEDRNAAGWISALPNIVSVSPRDCNSFDLTFNIPSEAVSGKYDANIFAALNDSNVSSNISITIPNE</sequence>
<name>A0A7K4BYY5_9ARCH</name>
<comment type="caution">
    <text evidence="2">The sequence shown here is derived from an EMBL/GenBank/DDBJ whole genome shotgun (WGS) entry which is preliminary data.</text>
</comment>
<dbReference type="InterPro" id="IPR013783">
    <property type="entry name" value="Ig-like_fold"/>
</dbReference>
<keyword evidence="1" id="KW-0472">Membrane</keyword>
<dbReference type="AlphaFoldDB" id="A0A7K4BYY5"/>
<protein>
    <submittedName>
        <fullName evidence="2">Uncharacterized protein</fullName>
    </submittedName>
</protein>
<accession>A0A7K4BYY5</accession>
<keyword evidence="1" id="KW-1133">Transmembrane helix</keyword>
<organism evidence="2 3">
    <name type="scientific">Candidatus Iainarchaeum sp</name>
    <dbReference type="NCBI Taxonomy" id="3101447"/>
    <lineage>
        <taxon>Archaea</taxon>
        <taxon>Candidatus Iainarchaeota</taxon>
        <taxon>Candidatus Iainarchaeia</taxon>
        <taxon>Candidatus Iainarchaeales</taxon>
        <taxon>Candidatus Iainarchaeaceae</taxon>
        <taxon>Candidatus Iainarchaeum</taxon>
    </lineage>
</organism>
<keyword evidence="1" id="KW-0812">Transmembrane</keyword>
<dbReference type="EMBL" id="JAAZKV010000011">
    <property type="protein sequence ID" value="NMA44447.1"/>
    <property type="molecule type" value="Genomic_DNA"/>
</dbReference>
<gene>
    <name evidence="2" type="ORF">GX950_01380</name>
</gene>
<evidence type="ECO:0000313" key="3">
    <source>
        <dbReference type="Proteomes" id="UP000526302"/>
    </source>
</evidence>
<evidence type="ECO:0000256" key="1">
    <source>
        <dbReference type="SAM" id="Phobius"/>
    </source>
</evidence>
<evidence type="ECO:0000313" key="2">
    <source>
        <dbReference type="EMBL" id="NMA44447.1"/>
    </source>
</evidence>
<dbReference type="Gene3D" id="2.60.40.10">
    <property type="entry name" value="Immunoglobulins"/>
    <property type="match status" value="1"/>
</dbReference>
<feature type="transmembrane region" description="Helical" evidence="1">
    <location>
        <begin position="12"/>
        <end position="33"/>
    </location>
</feature>
<dbReference type="Proteomes" id="UP000526302">
    <property type="component" value="Unassembled WGS sequence"/>
</dbReference>
<reference evidence="2 3" key="1">
    <citation type="journal article" date="2020" name="Biotechnol. Biofuels">
        <title>New insights from the biogas microbiome by comprehensive genome-resolved metagenomics of nearly 1600 species originating from multiple anaerobic digesters.</title>
        <authorList>
            <person name="Campanaro S."/>
            <person name="Treu L."/>
            <person name="Rodriguez-R L.M."/>
            <person name="Kovalovszki A."/>
            <person name="Ziels R.M."/>
            <person name="Maus I."/>
            <person name="Zhu X."/>
            <person name="Kougias P.G."/>
            <person name="Basile A."/>
            <person name="Luo G."/>
            <person name="Schluter A."/>
            <person name="Konstantinidis K.T."/>
            <person name="Angelidaki I."/>
        </authorList>
    </citation>
    <scope>NUCLEOTIDE SEQUENCE [LARGE SCALE GENOMIC DNA]</scope>
    <source>
        <strain evidence="2">AS22ysBPME_79</strain>
    </source>
</reference>
<proteinExistence type="predicted"/>